<accession>A0ABZ2KR40</accession>
<evidence type="ECO:0000313" key="3">
    <source>
        <dbReference type="EMBL" id="WXB01147.1"/>
    </source>
</evidence>
<feature type="chain" id="PRO_5047511238" evidence="1">
    <location>
        <begin position="21"/>
        <end position="254"/>
    </location>
</feature>
<dbReference type="InterPro" id="IPR027843">
    <property type="entry name" value="DUF4440"/>
</dbReference>
<dbReference type="RefSeq" id="WP_394830757.1">
    <property type="nucleotide sequence ID" value="NZ_CP089929.1"/>
</dbReference>
<feature type="domain" description="DUF4440" evidence="2">
    <location>
        <begin position="45"/>
        <end position="150"/>
    </location>
</feature>
<dbReference type="SUPFAM" id="SSF54427">
    <property type="entry name" value="NTF2-like"/>
    <property type="match status" value="1"/>
</dbReference>
<proteinExistence type="predicted"/>
<keyword evidence="1" id="KW-0732">Signal</keyword>
<sequence>MTFPGLSASARMFAHVCALAVLSAGCGAQQGPVSPIRGSGGDDLVQLTQELLDAIAPGKKEVWDHYLAPKAVYTDENGKTFTREEFLNELKPLPPYAHGTLRIKKSTVRMSSDHAVIVHEDEEMEEIFGQKITTGFVITDTWRLRQNRWELLASSVVGVSADPVVAKLSPTRLDAFVGDYAVTGATISIKRDGDHLSLLREGKPAVPLFAEGDGIFFVRGSTDRWVFMPDDAGATAEMRQRRRGTDVVWKKAKR</sequence>
<reference evidence="3" key="1">
    <citation type="submission" date="2021-12" db="EMBL/GenBank/DDBJ databases">
        <title>Discovery of the Pendulisporaceae a myxobacterial family with distinct sporulation behavior and unique specialized metabolism.</title>
        <authorList>
            <person name="Garcia R."/>
            <person name="Popoff A."/>
            <person name="Bader C.D."/>
            <person name="Loehr J."/>
            <person name="Walesch S."/>
            <person name="Walt C."/>
            <person name="Boldt J."/>
            <person name="Bunk B."/>
            <person name="Haeckl F.J.F.P.J."/>
            <person name="Gunesch A.P."/>
            <person name="Birkelbach J."/>
            <person name="Nuebel U."/>
            <person name="Pietschmann T."/>
            <person name="Bach T."/>
            <person name="Mueller R."/>
        </authorList>
    </citation>
    <scope>NUCLEOTIDE SEQUENCE</scope>
    <source>
        <strain evidence="3">MSr11367</strain>
    </source>
</reference>
<keyword evidence="4" id="KW-1185">Reference proteome</keyword>
<evidence type="ECO:0000259" key="2">
    <source>
        <dbReference type="Pfam" id="PF14534"/>
    </source>
</evidence>
<evidence type="ECO:0000256" key="1">
    <source>
        <dbReference type="SAM" id="SignalP"/>
    </source>
</evidence>
<dbReference type="InterPro" id="IPR032710">
    <property type="entry name" value="NTF2-like_dom_sf"/>
</dbReference>
<dbReference type="Gene3D" id="3.10.450.50">
    <property type="match status" value="1"/>
</dbReference>
<evidence type="ECO:0000313" key="4">
    <source>
        <dbReference type="Proteomes" id="UP001374803"/>
    </source>
</evidence>
<dbReference type="Pfam" id="PF14534">
    <property type="entry name" value="DUF4440"/>
    <property type="match status" value="1"/>
</dbReference>
<dbReference type="EMBL" id="CP089983">
    <property type="protein sequence ID" value="WXB01147.1"/>
    <property type="molecule type" value="Genomic_DNA"/>
</dbReference>
<protein>
    <submittedName>
        <fullName evidence="3">Nuclear transport factor 2 family protein</fullName>
    </submittedName>
</protein>
<dbReference type="Proteomes" id="UP001374803">
    <property type="component" value="Chromosome"/>
</dbReference>
<organism evidence="3 4">
    <name type="scientific">Pendulispora rubella</name>
    <dbReference type="NCBI Taxonomy" id="2741070"/>
    <lineage>
        <taxon>Bacteria</taxon>
        <taxon>Pseudomonadati</taxon>
        <taxon>Myxococcota</taxon>
        <taxon>Myxococcia</taxon>
        <taxon>Myxococcales</taxon>
        <taxon>Sorangiineae</taxon>
        <taxon>Pendulisporaceae</taxon>
        <taxon>Pendulispora</taxon>
    </lineage>
</organism>
<feature type="signal peptide" evidence="1">
    <location>
        <begin position="1"/>
        <end position="20"/>
    </location>
</feature>
<gene>
    <name evidence="3" type="ORF">LVJ94_30040</name>
</gene>
<name>A0ABZ2KR40_9BACT</name>